<evidence type="ECO:0000256" key="1">
    <source>
        <dbReference type="SAM" id="Phobius"/>
    </source>
</evidence>
<dbReference type="RefSeq" id="WP_271471601.1">
    <property type="nucleotide sequence ID" value="NZ_JANEWF010000024.1"/>
</dbReference>
<organism evidence="2 3">
    <name type="scientific">Metapseudomonas resinovorans</name>
    <name type="common">Pseudomonas resinovorans</name>
    <dbReference type="NCBI Taxonomy" id="53412"/>
    <lineage>
        <taxon>Bacteria</taxon>
        <taxon>Pseudomonadati</taxon>
        <taxon>Pseudomonadota</taxon>
        <taxon>Gammaproteobacteria</taxon>
        <taxon>Pseudomonadales</taxon>
        <taxon>Pseudomonadaceae</taxon>
        <taxon>Metapseudomonas</taxon>
    </lineage>
</organism>
<dbReference type="InterPro" id="IPR008473">
    <property type="entry name" value="Phage_holin_3_7"/>
</dbReference>
<keyword evidence="1" id="KW-0812">Transmembrane</keyword>
<sequence>MVDPWTLAAASICSAICLRIASFRRGQLRYRLGVSLVAYLLCIGSGGYALTVFVEALRGAHPAAISPWLLIILGAVMVLIYRAKGNVARFIQLDFQDKWDGQERRHGR</sequence>
<dbReference type="Proteomes" id="UP001211689">
    <property type="component" value="Unassembled WGS sequence"/>
</dbReference>
<feature type="transmembrane region" description="Helical" evidence="1">
    <location>
        <begin position="34"/>
        <end position="54"/>
    </location>
</feature>
<protein>
    <submittedName>
        <fullName evidence="2">Phage holin family protein</fullName>
    </submittedName>
</protein>
<proteinExistence type="predicted"/>
<gene>
    <name evidence="2" type="ORF">NNO07_18930</name>
</gene>
<evidence type="ECO:0000313" key="2">
    <source>
        <dbReference type="EMBL" id="MDA8485146.1"/>
    </source>
</evidence>
<reference evidence="2 3" key="1">
    <citation type="submission" date="2022-07" db="EMBL/GenBank/DDBJ databases">
        <title>Genome Analysis of Selected Gammaproteobacteria from Nigerian Food snails.</title>
        <authorList>
            <person name="Okafor A.C."/>
        </authorList>
    </citation>
    <scope>NUCLEOTIDE SEQUENCE [LARGE SCALE GENOMIC DNA]</scope>
    <source>
        <strain evidence="2 3">Awg 2</strain>
    </source>
</reference>
<feature type="transmembrane region" description="Helical" evidence="1">
    <location>
        <begin position="60"/>
        <end position="81"/>
    </location>
</feature>
<dbReference type="EMBL" id="JANEWF010000024">
    <property type="protein sequence ID" value="MDA8485146.1"/>
    <property type="molecule type" value="Genomic_DNA"/>
</dbReference>
<name>A0ABT4Y8F3_METRE</name>
<evidence type="ECO:0000313" key="3">
    <source>
        <dbReference type="Proteomes" id="UP001211689"/>
    </source>
</evidence>
<feature type="transmembrane region" description="Helical" evidence="1">
    <location>
        <begin position="6"/>
        <end position="22"/>
    </location>
</feature>
<keyword evidence="1" id="KW-1133">Transmembrane helix</keyword>
<keyword evidence="3" id="KW-1185">Reference proteome</keyword>
<keyword evidence="1" id="KW-0472">Membrane</keyword>
<dbReference type="Pfam" id="PF05449">
    <property type="entry name" value="Phage_holin_3_7"/>
    <property type="match status" value="1"/>
</dbReference>
<comment type="caution">
    <text evidence="2">The sequence shown here is derived from an EMBL/GenBank/DDBJ whole genome shotgun (WGS) entry which is preliminary data.</text>
</comment>
<accession>A0ABT4Y8F3</accession>